<dbReference type="GO" id="GO:0005524">
    <property type="term" value="F:ATP binding"/>
    <property type="evidence" value="ECO:0007669"/>
    <property type="project" value="UniProtKB-UniRule"/>
</dbReference>
<dbReference type="PANTHER" id="PTHR11042">
    <property type="entry name" value="EUKARYOTIC TRANSLATION INITIATION FACTOR 2-ALPHA KINASE EIF2-ALPHA KINASE -RELATED"/>
    <property type="match status" value="1"/>
</dbReference>
<name>A0A6P4YVC0_BRABE</name>
<evidence type="ECO:0000256" key="9">
    <source>
        <dbReference type="RuleBase" id="RU000304"/>
    </source>
</evidence>
<dbReference type="PROSITE" id="PS00107">
    <property type="entry name" value="PROTEIN_KINASE_ATP"/>
    <property type="match status" value="1"/>
</dbReference>
<dbReference type="Pfam" id="PF00069">
    <property type="entry name" value="Pkinase"/>
    <property type="match status" value="1"/>
</dbReference>
<dbReference type="PANTHER" id="PTHR11042:SF190">
    <property type="entry name" value="MITOSIS INHIBITOR PROTEIN KINASE MIK1"/>
    <property type="match status" value="1"/>
</dbReference>
<evidence type="ECO:0000256" key="8">
    <source>
        <dbReference type="PROSITE-ProRule" id="PRU10141"/>
    </source>
</evidence>
<dbReference type="RefSeq" id="XP_019625684.1">
    <property type="nucleotide sequence ID" value="XM_019770125.1"/>
</dbReference>
<dbReference type="AlphaFoldDB" id="A0A6P4YVC0"/>
<feature type="domain" description="Protein kinase" evidence="10">
    <location>
        <begin position="9"/>
        <end position="286"/>
    </location>
</feature>
<dbReference type="GO" id="GO:0005737">
    <property type="term" value="C:cytoplasm"/>
    <property type="evidence" value="ECO:0007669"/>
    <property type="project" value="TreeGrafter"/>
</dbReference>
<dbReference type="PROSITE" id="PS00108">
    <property type="entry name" value="PROTEIN_KINASE_ST"/>
    <property type="match status" value="1"/>
</dbReference>
<dbReference type="KEGG" id="bbel:109470994"/>
<evidence type="ECO:0000256" key="5">
    <source>
        <dbReference type="ARBA" id="ARBA00022777"/>
    </source>
</evidence>
<keyword evidence="5" id="KW-0418">Kinase</keyword>
<dbReference type="SMART" id="SM00220">
    <property type="entry name" value="S_TKc"/>
    <property type="match status" value="1"/>
</dbReference>
<feature type="binding site" evidence="8">
    <location>
        <position position="38"/>
    </location>
    <ligand>
        <name>ATP</name>
        <dbReference type="ChEBI" id="CHEBI:30616"/>
    </ligand>
</feature>
<dbReference type="GeneID" id="109470994"/>
<accession>A0A6P4YVC0</accession>
<evidence type="ECO:0000256" key="6">
    <source>
        <dbReference type="ARBA" id="ARBA00022840"/>
    </source>
</evidence>
<dbReference type="InterPro" id="IPR000719">
    <property type="entry name" value="Prot_kinase_dom"/>
</dbReference>
<dbReference type="InterPro" id="IPR011009">
    <property type="entry name" value="Kinase-like_dom_sf"/>
</dbReference>
<dbReference type="GO" id="GO:0110031">
    <property type="term" value="P:negative regulation of G2/MI transition of meiotic cell cycle"/>
    <property type="evidence" value="ECO:0007669"/>
    <property type="project" value="TreeGrafter"/>
</dbReference>
<dbReference type="Gene3D" id="1.10.510.10">
    <property type="entry name" value="Transferase(Phosphotransferase) domain 1"/>
    <property type="match status" value="1"/>
</dbReference>
<dbReference type="FunFam" id="3.30.200.20:FF:000042">
    <property type="entry name" value="Aurora kinase A"/>
    <property type="match status" value="1"/>
</dbReference>
<dbReference type="PIRSF" id="PIRSF000654">
    <property type="entry name" value="Integrin-linked_kinase"/>
    <property type="match status" value="1"/>
</dbReference>
<dbReference type="PROSITE" id="PS50011">
    <property type="entry name" value="PROTEIN_KINASE_DOM"/>
    <property type="match status" value="1"/>
</dbReference>
<evidence type="ECO:0000259" key="10">
    <source>
        <dbReference type="PROSITE" id="PS50011"/>
    </source>
</evidence>
<evidence type="ECO:0000256" key="4">
    <source>
        <dbReference type="ARBA" id="ARBA00022741"/>
    </source>
</evidence>
<dbReference type="SUPFAM" id="SSF56112">
    <property type="entry name" value="Protein kinase-like (PK-like)"/>
    <property type="match status" value="1"/>
</dbReference>
<evidence type="ECO:0000256" key="1">
    <source>
        <dbReference type="ARBA" id="ARBA00012513"/>
    </source>
</evidence>
<dbReference type="EC" id="2.7.11.1" evidence="1"/>
<dbReference type="InterPro" id="IPR008271">
    <property type="entry name" value="Ser/Thr_kinase_AS"/>
</dbReference>
<evidence type="ECO:0000256" key="2">
    <source>
        <dbReference type="ARBA" id="ARBA00022527"/>
    </source>
</evidence>
<proteinExistence type="inferred from homology"/>
<dbReference type="OrthoDB" id="10057425at2759"/>
<dbReference type="GO" id="GO:0004674">
    <property type="term" value="F:protein serine/threonine kinase activity"/>
    <property type="evidence" value="ECO:0007669"/>
    <property type="project" value="UniProtKB-KW"/>
</dbReference>
<evidence type="ECO:0000313" key="12">
    <source>
        <dbReference type="RefSeq" id="XP_019625684.1"/>
    </source>
</evidence>
<reference evidence="12" key="1">
    <citation type="submission" date="2025-08" db="UniProtKB">
        <authorList>
            <consortium name="RefSeq"/>
        </authorList>
    </citation>
    <scope>IDENTIFICATION</scope>
    <source>
        <tissue evidence="12">Gonad</tissue>
    </source>
</reference>
<keyword evidence="3" id="KW-0808">Transferase</keyword>
<evidence type="ECO:0000313" key="11">
    <source>
        <dbReference type="Proteomes" id="UP000515135"/>
    </source>
</evidence>
<protein>
    <recommendedName>
        <fullName evidence="1">non-specific serine/threonine protein kinase</fullName>
        <ecNumber evidence="1">2.7.11.1</ecNumber>
    </recommendedName>
</protein>
<dbReference type="InterPro" id="IPR017441">
    <property type="entry name" value="Protein_kinase_ATP_BS"/>
</dbReference>
<sequence length="288" mass="32377">MERTQPDNFEVGELLGEGAFGQVYRATDRTTGKIVALKKLKMDNENQRRSAEKELIPLTQLEHKSHPHIVKFINYFVKDNSLWLVLEYCSQGNLNDFLLEQNPGKDVKLRLMKEIASAVSFLHDNNIVHRDLKPDNILLTGNSSAPVVKVGDFGLAKVCGVGDGSLIEHYSIISPCGTPFFLAPEVFRARETGESYRMYCDVFSMGVIFVAMVDGKRYEGKVVAYVSDPIPFGEYLCDNPHADLSDKILKGNVNRRFKQLVLSMLDGNYSKRPNASSVLEQLHTMETL</sequence>
<keyword evidence="4 8" id="KW-0547">Nucleotide-binding</keyword>
<organism evidence="11 12">
    <name type="scientific">Branchiostoma belcheri</name>
    <name type="common">Amphioxus</name>
    <dbReference type="NCBI Taxonomy" id="7741"/>
    <lineage>
        <taxon>Eukaryota</taxon>
        <taxon>Metazoa</taxon>
        <taxon>Chordata</taxon>
        <taxon>Cephalochordata</taxon>
        <taxon>Leptocardii</taxon>
        <taxon>Amphioxiformes</taxon>
        <taxon>Branchiostomatidae</taxon>
        <taxon>Branchiostoma</taxon>
    </lineage>
</organism>
<keyword evidence="6 8" id="KW-0067">ATP-binding</keyword>
<dbReference type="GO" id="GO:0005634">
    <property type="term" value="C:nucleus"/>
    <property type="evidence" value="ECO:0007669"/>
    <property type="project" value="TreeGrafter"/>
</dbReference>
<keyword evidence="11" id="KW-1185">Reference proteome</keyword>
<evidence type="ECO:0000256" key="3">
    <source>
        <dbReference type="ARBA" id="ARBA00022679"/>
    </source>
</evidence>
<keyword evidence="2 9" id="KW-0723">Serine/threonine-protein kinase</keyword>
<dbReference type="InterPro" id="IPR050339">
    <property type="entry name" value="CC_SR_Kinase"/>
</dbReference>
<dbReference type="Proteomes" id="UP000515135">
    <property type="component" value="Unplaced"/>
</dbReference>
<gene>
    <name evidence="12" type="primary">LOC109470994</name>
</gene>
<comment type="similarity">
    <text evidence="7">Belongs to the protein kinase superfamily. Ser/Thr protein kinase family. GCN2 subfamily.</text>
</comment>
<evidence type="ECO:0000256" key="7">
    <source>
        <dbReference type="ARBA" id="ARBA00037982"/>
    </source>
</evidence>